<proteinExistence type="predicted"/>
<organism evidence="1 2">
    <name type="scientific">Corynebacterium marinum</name>
    <dbReference type="NCBI Taxonomy" id="349751"/>
    <lineage>
        <taxon>Bacteria</taxon>
        <taxon>Bacillati</taxon>
        <taxon>Actinomycetota</taxon>
        <taxon>Actinomycetes</taxon>
        <taxon>Mycobacteriales</taxon>
        <taxon>Corynebacteriaceae</taxon>
        <taxon>Corynebacterium</taxon>
    </lineage>
</organism>
<accession>A0A847HCM8</accession>
<gene>
    <name evidence="1" type="ORF">GX570_10165</name>
</gene>
<comment type="caution">
    <text evidence="1">The sequence shown here is derived from an EMBL/GenBank/DDBJ whole genome shotgun (WGS) entry which is preliminary data.</text>
</comment>
<evidence type="ECO:0000313" key="2">
    <source>
        <dbReference type="Proteomes" id="UP000523614"/>
    </source>
</evidence>
<dbReference type="Proteomes" id="UP000523614">
    <property type="component" value="Unassembled WGS sequence"/>
</dbReference>
<evidence type="ECO:0000313" key="1">
    <source>
        <dbReference type="EMBL" id="NLF91692.1"/>
    </source>
</evidence>
<protein>
    <recommendedName>
        <fullName evidence="3">DUF559 domain-containing protein</fullName>
    </recommendedName>
</protein>
<dbReference type="EMBL" id="JAAYYP010000365">
    <property type="protein sequence ID" value="NLF91692.1"/>
    <property type="molecule type" value="Genomic_DNA"/>
</dbReference>
<sequence length="353" mass="38872">MTTLPTSLSELTARAAAHNKMLLDDPRLLSAILQKHSYASPGHVVPLSALRSESLARHDDRFHPRRITYRVDAVQRAVAHHRERPGSLIAEWSALALLGLGEFSSGADTTILCSADTKLTADERNATVRRRRKYHRCRLVEVAGVVVAVTDHMQTLAACLRSLSNGEHSWDTIAQLKLDPATVMAVQLIDRFCNVFGCRHDDIRTGLAGLYSARRLDRLLALSCPGAQSRPETILRLLAVDAVADLPGVTFEAQVPVYTDGTVGEPGVIRENKTLLTVFDLADRRLRVGLMHDGEHHLQRDQRDKDAEITADLLALGWGLLRTSAGMLRRTSDTQRRVRNAVVSAREKLAAAG</sequence>
<dbReference type="AlphaFoldDB" id="A0A847HCM8"/>
<reference evidence="1 2" key="1">
    <citation type="journal article" date="2020" name="Biotechnol. Biofuels">
        <title>New insights from the biogas microbiome by comprehensive genome-resolved metagenomics of nearly 1600 species originating from multiple anaerobic digesters.</title>
        <authorList>
            <person name="Campanaro S."/>
            <person name="Treu L."/>
            <person name="Rodriguez-R L.M."/>
            <person name="Kovalovszki A."/>
            <person name="Ziels R.M."/>
            <person name="Maus I."/>
            <person name="Zhu X."/>
            <person name="Kougias P.G."/>
            <person name="Basile A."/>
            <person name="Luo G."/>
            <person name="Schluter A."/>
            <person name="Konstantinidis K.T."/>
            <person name="Angelidaki I."/>
        </authorList>
    </citation>
    <scope>NUCLEOTIDE SEQUENCE [LARGE SCALE GENOMIC DNA]</scope>
    <source>
        <strain evidence="1">AS06rmzACSIP_235</strain>
    </source>
</reference>
<name>A0A847HCM8_9CORY</name>
<evidence type="ECO:0008006" key="3">
    <source>
        <dbReference type="Google" id="ProtNLM"/>
    </source>
</evidence>